<feature type="signal peptide" evidence="11">
    <location>
        <begin position="1"/>
        <end position="19"/>
    </location>
</feature>
<dbReference type="Pfam" id="PF12026">
    <property type="entry name" value="CAS_C"/>
    <property type="match status" value="1"/>
</dbReference>
<dbReference type="InterPro" id="IPR038319">
    <property type="entry name" value="Serine_rich_sf"/>
</dbReference>
<dbReference type="GO" id="GO:0007155">
    <property type="term" value="P:cell adhesion"/>
    <property type="evidence" value="ECO:0007669"/>
    <property type="project" value="UniProtKB-KW"/>
</dbReference>
<dbReference type="EMBL" id="JAICCE010000024">
    <property type="protein sequence ID" value="KAG9260769.1"/>
    <property type="molecule type" value="Genomic_DNA"/>
</dbReference>
<dbReference type="PANTHER" id="PTHR10654">
    <property type="entry name" value="CAS SCAFFOLDING PROTEIN"/>
    <property type="match status" value="1"/>
</dbReference>
<dbReference type="Pfam" id="PF14604">
    <property type="entry name" value="SH3_9"/>
    <property type="match status" value="1"/>
</dbReference>
<dbReference type="PANTHER" id="PTHR10654:SF19">
    <property type="entry name" value="CAS SCAFFOLDING PROTEIN FAMILY MEMBER 4"/>
    <property type="match status" value="1"/>
</dbReference>
<evidence type="ECO:0000313" key="13">
    <source>
        <dbReference type="EMBL" id="KAG9260769.1"/>
    </source>
</evidence>
<evidence type="ECO:0000256" key="5">
    <source>
        <dbReference type="ARBA" id="ARBA00022490"/>
    </source>
</evidence>
<keyword evidence="7" id="KW-0130">Cell adhesion</keyword>
<evidence type="ECO:0000256" key="11">
    <source>
        <dbReference type="SAM" id="SignalP"/>
    </source>
</evidence>
<feature type="compositionally biased region" description="Polar residues" evidence="10">
    <location>
        <begin position="615"/>
        <end position="629"/>
    </location>
</feature>
<feature type="compositionally biased region" description="Polar residues" evidence="10">
    <location>
        <begin position="384"/>
        <end position="396"/>
    </location>
</feature>
<evidence type="ECO:0000256" key="2">
    <source>
        <dbReference type="ARBA" id="ARBA00004496"/>
    </source>
</evidence>
<comment type="subcellular location">
    <subcellularLocation>
        <location evidence="1">Cell junction</location>
        <location evidence="1">Focal adhesion</location>
    </subcellularLocation>
    <subcellularLocation>
        <location evidence="2">Cytoplasm</location>
    </subcellularLocation>
</comment>
<evidence type="ECO:0000256" key="9">
    <source>
        <dbReference type="PROSITE-ProRule" id="PRU00192"/>
    </source>
</evidence>
<evidence type="ECO:0000256" key="3">
    <source>
        <dbReference type="ARBA" id="ARBA00007848"/>
    </source>
</evidence>
<feature type="compositionally biased region" description="Basic and acidic residues" evidence="10">
    <location>
        <begin position="667"/>
        <end position="678"/>
    </location>
</feature>
<feature type="compositionally biased region" description="Low complexity" evidence="10">
    <location>
        <begin position="645"/>
        <end position="658"/>
    </location>
</feature>
<dbReference type="SMART" id="SM00326">
    <property type="entry name" value="SH3"/>
    <property type="match status" value="1"/>
</dbReference>
<gene>
    <name evidence="13" type="primary">CASS4</name>
    <name evidence="13" type="ORF">AMEX_G27070</name>
</gene>
<feature type="region of interest" description="Disordered" evidence="10">
    <location>
        <begin position="380"/>
        <end position="446"/>
    </location>
</feature>
<dbReference type="GO" id="GO:0016477">
    <property type="term" value="P:cell migration"/>
    <property type="evidence" value="ECO:0007669"/>
    <property type="project" value="TreeGrafter"/>
</dbReference>
<organism evidence="13 14">
    <name type="scientific">Astyanax mexicanus</name>
    <name type="common">Blind cave fish</name>
    <name type="synonym">Astyanax fasciatus mexicanus</name>
    <dbReference type="NCBI Taxonomy" id="7994"/>
    <lineage>
        <taxon>Eukaryota</taxon>
        <taxon>Metazoa</taxon>
        <taxon>Chordata</taxon>
        <taxon>Craniata</taxon>
        <taxon>Vertebrata</taxon>
        <taxon>Euteleostomi</taxon>
        <taxon>Actinopterygii</taxon>
        <taxon>Neopterygii</taxon>
        <taxon>Teleostei</taxon>
        <taxon>Ostariophysi</taxon>
        <taxon>Characiformes</taxon>
        <taxon>Characoidei</taxon>
        <taxon>Acestrorhamphidae</taxon>
        <taxon>Acestrorhamphinae</taxon>
        <taxon>Astyanax</taxon>
    </lineage>
</organism>
<evidence type="ECO:0000313" key="14">
    <source>
        <dbReference type="Proteomes" id="UP000752171"/>
    </source>
</evidence>
<dbReference type="PROSITE" id="PS50002">
    <property type="entry name" value="SH3"/>
    <property type="match status" value="1"/>
</dbReference>
<dbReference type="GO" id="GO:0005925">
    <property type="term" value="C:focal adhesion"/>
    <property type="evidence" value="ECO:0007669"/>
    <property type="project" value="UniProtKB-SubCell"/>
</dbReference>
<dbReference type="Proteomes" id="UP000752171">
    <property type="component" value="Unassembled WGS sequence"/>
</dbReference>
<comment type="similarity">
    <text evidence="3">Belongs to the CAS family.</text>
</comment>
<reference evidence="13 14" key="1">
    <citation type="submission" date="2021-07" db="EMBL/GenBank/DDBJ databases">
        <authorList>
            <person name="Imarazene B."/>
            <person name="Zahm M."/>
            <person name="Klopp C."/>
            <person name="Cabau C."/>
            <person name="Beille S."/>
            <person name="Jouanno E."/>
            <person name="Castinel A."/>
            <person name="Lluch J."/>
            <person name="Gil L."/>
            <person name="Kuchtly C."/>
            <person name="Lopez Roques C."/>
            <person name="Donnadieu C."/>
            <person name="Parrinello H."/>
            <person name="Journot L."/>
            <person name="Du K."/>
            <person name="Schartl M."/>
            <person name="Retaux S."/>
            <person name="Guiguen Y."/>
        </authorList>
    </citation>
    <scope>NUCLEOTIDE SEQUENCE [LARGE SCALE GENOMIC DNA]</scope>
    <source>
        <strain evidence="13">Pach_M1</strain>
        <tissue evidence="13">Testis</tissue>
    </source>
</reference>
<dbReference type="InterPro" id="IPR021901">
    <property type="entry name" value="CAS_C"/>
</dbReference>
<evidence type="ECO:0000256" key="4">
    <source>
        <dbReference type="ARBA" id="ARBA00022443"/>
    </source>
</evidence>
<feature type="region of interest" description="Disordered" evidence="10">
    <location>
        <begin position="159"/>
        <end position="178"/>
    </location>
</feature>
<feature type="region of interest" description="Disordered" evidence="10">
    <location>
        <begin position="607"/>
        <end position="700"/>
    </location>
</feature>
<dbReference type="FunFam" id="1.20.120.830:FF:000001">
    <property type="entry name" value="BCAR1 scaffold protein, Cas family member"/>
    <property type="match status" value="1"/>
</dbReference>
<dbReference type="Gene3D" id="2.30.30.40">
    <property type="entry name" value="SH3 Domains"/>
    <property type="match status" value="1"/>
</dbReference>
<dbReference type="InterPro" id="IPR036028">
    <property type="entry name" value="SH3-like_dom_sf"/>
</dbReference>
<dbReference type="FunFam" id="2.30.30.40:FF:000009">
    <property type="entry name" value="Breast cancer anti-estrogen resistance 1"/>
    <property type="match status" value="1"/>
</dbReference>
<sequence>MINIDVFFLSLRLFQTIFAKALYDNTAESQDELEFQKGDVVVVKEQKVEGSPGWWRCSLHRREGLAPANRLIRLSAAEAEALGFKTSSIYQIPSVSQPVESSPTYEVMDRVYKVPSKQIPVPFPQKHRAPEVPEGNVSPHRVAQVSFCSDVYDVPSLARKGSLNTTPSPRPLVRNKSLLPPTQIPKRYETMDNRMWKPCQNNVYAVPPSIAQESNYDIPVPSNSSEVHQRLACGYSTMPNPRKSEWIYDVPITPEKSCAKAGIYNTMSPKGANPEQLYDTLPARVSSSMSSTTTSTSSLYDIPKPSTAVQQCIDSSKPVEESIYDIPPCAKPQEPSLDATGVQKLQNVSLSDSDKGVVPLEYRGKSGPMYDFPRVLPTWGRQGRLSSQSSEGAISTETEESVEKDRRLSVTNNQRSSMASMASTTSSSSRSSCDSLMLSSPSPEPLREITMPQEEVSQQLMELQDMVCRAISKLMDFVSSSWRSREHLGEHLQEIHAAAEGVANSVTSFLDFVLDVRGNARRLTDSNLQTRLQKQLSIVEDSGLILQQSVDALGGLGWSLDALVQDPGQPHTPDQLERFVMVARTVPEDVKRLVSILNANGKLLFRSATKESETPKNASPTNPRPSQGKSEPPQDSEGDDNDYVQLQTKTEFEQQQQQMKTDNNTKPGREEEKKEKQISKPPPPPKPASTPKSPGTSQISDHCRLYFGAIKKAITVFISSLEEGQPPEKFIAHGKLVIMVGQRLMDSLCGEAQNRPDSQELLCKSNHLCALLKQLAVATKKAALHFPDQVAIQEAQDFAKELAQRAHNFRMSLDG</sequence>
<dbReference type="GO" id="GO:0005886">
    <property type="term" value="C:plasma membrane"/>
    <property type="evidence" value="ECO:0007669"/>
    <property type="project" value="TreeGrafter"/>
</dbReference>
<evidence type="ECO:0000256" key="8">
    <source>
        <dbReference type="ARBA" id="ARBA00022949"/>
    </source>
</evidence>
<dbReference type="GO" id="GO:0007169">
    <property type="term" value="P:cell surface receptor protein tyrosine kinase signaling pathway"/>
    <property type="evidence" value="ECO:0007669"/>
    <property type="project" value="TreeGrafter"/>
</dbReference>
<dbReference type="GO" id="GO:0005737">
    <property type="term" value="C:cytoplasm"/>
    <property type="evidence" value="ECO:0007669"/>
    <property type="project" value="UniProtKB-SubCell"/>
</dbReference>
<dbReference type="InterPro" id="IPR037362">
    <property type="entry name" value="CAS_fam"/>
</dbReference>
<keyword evidence="6" id="KW-0597">Phosphoprotein</keyword>
<feature type="chain" id="PRO_5035732942" evidence="11">
    <location>
        <begin position="20"/>
        <end position="815"/>
    </location>
</feature>
<keyword evidence="11" id="KW-0732">Signal</keyword>
<name>A0A8T2KQA5_ASTMX</name>
<evidence type="ECO:0000256" key="10">
    <source>
        <dbReference type="SAM" id="MobiDB-lite"/>
    </source>
</evidence>
<keyword evidence="5" id="KW-0963">Cytoplasm</keyword>
<protein>
    <submittedName>
        <fullName evidence="13">Cas scaffolding protein family member 4</fullName>
    </submittedName>
</protein>
<feature type="compositionally biased region" description="Low complexity" evidence="10">
    <location>
        <begin position="415"/>
        <end position="441"/>
    </location>
</feature>
<evidence type="ECO:0000256" key="1">
    <source>
        <dbReference type="ARBA" id="ARBA00004246"/>
    </source>
</evidence>
<keyword evidence="4 9" id="KW-0728">SH3 domain</keyword>
<dbReference type="Pfam" id="PF08824">
    <property type="entry name" value="Serine_rich"/>
    <property type="match status" value="1"/>
</dbReference>
<evidence type="ECO:0000259" key="12">
    <source>
        <dbReference type="PROSITE" id="PS50002"/>
    </source>
</evidence>
<dbReference type="InterPro" id="IPR001452">
    <property type="entry name" value="SH3_domain"/>
</dbReference>
<dbReference type="Gene3D" id="1.20.120.830">
    <property type="entry name" value="Serine-rich domain"/>
    <property type="match status" value="1"/>
</dbReference>
<comment type="caution">
    <text evidence="13">The sequence shown here is derived from an EMBL/GenBank/DDBJ whole genome shotgun (WGS) entry which is preliminary data.</text>
</comment>
<dbReference type="AlphaFoldDB" id="A0A8T2KQA5"/>
<dbReference type="InterPro" id="IPR014928">
    <property type="entry name" value="Serine_rich_dom"/>
</dbReference>
<evidence type="ECO:0000256" key="6">
    <source>
        <dbReference type="ARBA" id="ARBA00022553"/>
    </source>
</evidence>
<dbReference type="OrthoDB" id="5983572at2759"/>
<dbReference type="SUPFAM" id="SSF50044">
    <property type="entry name" value="SH3-domain"/>
    <property type="match status" value="1"/>
</dbReference>
<dbReference type="Gene3D" id="1.20.120.230">
    <property type="entry name" value="Alpha-catenin/vinculin-like"/>
    <property type="match status" value="1"/>
</dbReference>
<keyword evidence="8" id="KW-0965">Cell junction</keyword>
<proteinExistence type="inferred from homology"/>
<feature type="domain" description="SH3" evidence="12">
    <location>
        <begin position="14"/>
        <end position="76"/>
    </location>
</feature>
<evidence type="ECO:0000256" key="7">
    <source>
        <dbReference type="ARBA" id="ARBA00022889"/>
    </source>
</evidence>
<accession>A0A8T2KQA5</accession>